<comment type="caution">
    <text evidence="2">The sequence shown here is derived from an EMBL/GenBank/DDBJ whole genome shotgun (WGS) entry which is preliminary data.</text>
</comment>
<evidence type="ECO:0000256" key="1">
    <source>
        <dbReference type="SAM" id="Phobius"/>
    </source>
</evidence>
<dbReference type="AlphaFoldDB" id="A0A1Q9EQ95"/>
<dbReference type="Proteomes" id="UP000186817">
    <property type="component" value="Unassembled WGS sequence"/>
</dbReference>
<gene>
    <name evidence="2" type="ORF">AK812_SmicGene6844</name>
</gene>
<feature type="transmembrane region" description="Helical" evidence="1">
    <location>
        <begin position="47"/>
        <end position="80"/>
    </location>
</feature>
<keyword evidence="3" id="KW-1185">Reference proteome</keyword>
<organism evidence="2 3">
    <name type="scientific">Symbiodinium microadriaticum</name>
    <name type="common">Dinoflagellate</name>
    <name type="synonym">Zooxanthella microadriatica</name>
    <dbReference type="NCBI Taxonomy" id="2951"/>
    <lineage>
        <taxon>Eukaryota</taxon>
        <taxon>Sar</taxon>
        <taxon>Alveolata</taxon>
        <taxon>Dinophyceae</taxon>
        <taxon>Suessiales</taxon>
        <taxon>Symbiodiniaceae</taxon>
        <taxon>Symbiodinium</taxon>
    </lineage>
</organism>
<keyword evidence="1" id="KW-1133">Transmembrane helix</keyword>
<keyword evidence="1" id="KW-0812">Transmembrane</keyword>
<accession>A0A1Q9EQ95</accession>
<sequence length="227" mass="24896">MPTCARAVFDSTTTWLKCPSCLLREGHVVTGTIIVSSLSLHRMNAMMVIIIIITTTTIIIIIIIKVITITIITTIIINIISWSQLLRGSLQLLRKSYILSNEALIRGDIPGVEQPCTKSSRGKEPGGFVLAARPQVRLLAALASWLRSDAGGNMFQKVVGEFNKRCHDYTDEAAGGATITLGLLTAITKISTLMALIMKMMWMTPALTLMIRIMMTMKEKMMAGLEA</sequence>
<name>A0A1Q9EQ95_SYMMI</name>
<evidence type="ECO:0000313" key="2">
    <source>
        <dbReference type="EMBL" id="OLQ09547.1"/>
    </source>
</evidence>
<evidence type="ECO:0000313" key="3">
    <source>
        <dbReference type="Proteomes" id="UP000186817"/>
    </source>
</evidence>
<dbReference type="EMBL" id="LSRX01000095">
    <property type="protein sequence ID" value="OLQ09547.1"/>
    <property type="molecule type" value="Genomic_DNA"/>
</dbReference>
<reference evidence="2 3" key="1">
    <citation type="submission" date="2016-02" db="EMBL/GenBank/DDBJ databases">
        <title>Genome analysis of coral dinoflagellate symbionts highlights evolutionary adaptations to a symbiotic lifestyle.</title>
        <authorList>
            <person name="Aranda M."/>
            <person name="Li Y."/>
            <person name="Liew Y.J."/>
            <person name="Baumgarten S."/>
            <person name="Simakov O."/>
            <person name="Wilson M."/>
            <person name="Piel J."/>
            <person name="Ashoor H."/>
            <person name="Bougouffa S."/>
            <person name="Bajic V.B."/>
            <person name="Ryu T."/>
            <person name="Ravasi T."/>
            <person name="Bayer T."/>
            <person name="Micklem G."/>
            <person name="Kim H."/>
            <person name="Bhak J."/>
            <person name="Lajeunesse T.C."/>
            <person name="Voolstra C.R."/>
        </authorList>
    </citation>
    <scope>NUCLEOTIDE SEQUENCE [LARGE SCALE GENOMIC DNA]</scope>
    <source>
        <strain evidence="2 3">CCMP2467</strain>
    </source>
</reference>
<keyword evidence="1" id="KW-0472">Membrane</keyword>
<proteinExistence type="predicted"/>
<protein>
    <submittedName>
        <fullName evidence="2">Uncharacterized protein</fullName>
    </submittedName>
</protein>
<feature type="transmembrane region" description="Helical" evidence="1">
    <location>
        <begin position="190"/>
        <end position="211"/>
    </location>
</feature>